<dbReference type="SUPFAM" id="SSF52096">
    <property type="entry name" value="ClpP/crotonase"/>
    <property type="match status" value="1"/>
</dbReference>
<dbReference type="Pfam" id="PF00378">
    <property type="entry name" value="ECH_1"/>
    <property type="match status" value="1"/>
</dbReference>
<protein>
    <recommendedName>
        <fullName evidence="3">Enoyl-CoA hydratase</fullName>
    </recommendedName>
</protein>
<accession>A0ABN5X5M3</accession>
<dbReference type="Proteomes" id="UP000289555">
    <property type="component" value="Chromosome"/>
</dbReference>
<gene>
    <name evidence="1" type="ORF">HORIV_68320</name>
</gene>
<evidence type="ECO:0000313" key="2">
    <source>
        <dbReference type="Proteomes" id="UP000289555"/>
    </source>
</evidence>
<evidence type="ECO:0008006" key="3">
    <source>
        <dbReference type="Google" id="ProtNLM"/>
    </source>
</evidence>
<dbReference type="Gene3D" id="3.30.300.220">
    <property type="match status" value="1"/>
</dbReference>
<sequence length="48" mass="5068">MSTPERFNALSEAMLEALHDALTEIADDSSVRCVVLAAEGKAFAPGMT</sequence>
<dbReference type="EMBL" id="AP019416">
    <property type="protein sequence ID" value="BBI54411.1"/>
    <property type="molecule type" value="Genomic_DNA"/>
</dbReference>
<reference evidence="2" key="1">
    <citation type="journal article" date="2019" name="Microbiol. Resour. Announc.">
        <title>Complete Genome Sequence of Halomonas olivaria, a Moderately Halophilic Bacterium Isolated from Olive Processing Effluents, Obtained by Nanopore Sequencing.</title>
        <authorList>
            <person name="Nagata S."/>
            <person name="Ii K.M."/>
            <person name="Tsukimi T."/>
            <person name="Miura M.C."/>
            <person name="Galipon J."/>
            <person name="Arakawa K."/>
        </authorList>
    </citation>
    <scope>NUCLEOTIDE SEQUENCE [LARGE SCALE GENOMIC DNA]</scope>
    <source>
        <strain evidence="2">TYRC17</strain>
    </source>
</reference>
<dbReference type="InterPro" id="IPR001753">
    <property type="entry name" value="Enoyl-CoA_hydra/iso"/>
</dbReference>
<organism evidence="1 2">
    <name type="scientific">Vreelandella olivaria</name>
    <dbReference type="NCBI Taxonomy" id="390919"/>
    <lineage>
        <taxon>Bacteria</taxon>
        <taxon>Pseudomonadati</taxon>
        <taxon>Pseudomonadota</taxon>
        <taxon>Gammaproteobacteria</taxon>
        <taxon>Oceanospirillales</taxon>
        <taxon>Halomonadaceae</taxon>
        <taxon>Vreelandella</taxon>
    </lineage>
</organism>
<keyword evidence="2" id="KW-1185">Reference proteome</keyword>
<dbReference type="InterPro" id="IPR029045">
    <property type="entry name" value="ClpP/crotonase-like_dom_sf"/>
</dbReference>
<evidence type="ECO:0000313" key="1">
    <source>
        <dbReference type="EMBL" id="BBI54411.1"/>
    </source>
</evidence>
<proteinExistence type="predicted"/>
<name>A0ABN5X5M3_9GAMM</name>